<organism evidence="1 2">
    <name type="scientific">Chromobacterium aquaticum</name>
    <dbReference type="NCBI Taxonomy" id="467180"/>
    <lineage>
        <taxon>Bacteria</taxon>
        <taxon>Pseudomonadati</taxon>
        <taxon>Pseudomonadota</taxon>
        <taxon>Betaproteobacteria</taxon>
        <taxon>Neisseriales</taxon>
        <taxon>Chromobacteriaceae</taxon>
        <taxon>Chromobacterium</taxon>
    </lineage>
</organism>
<keyword evidence="2" id="KW-1185">Reference proteome</keyword>
<protein>
    <submittedName>
        <fullName evidence="1">DUF3396 domain-containing protein</fullName>
    </submittedName>
</protein>
<sequence length="402" mass="45138">MDEAKMSAQEYQRMQAYARIAKQVDFIEGVTPEGLVLVRLGLICTVYFRNGGQRDMGYKVLGCFDRFVEQFGEHLQGQFHSLSGRSFTSLRKDSIVKARVKLQELIDEGAMFSWDLQSEKTAEVAAEYHIETLTSNIDHDPEWLSYLKITLPWQLLEEPDGEQRFKDWVRYLCETLDVDQGYAGLACNLPYDYHQFQPYEFQMAQRYSGLMVDPAPHLDKAALEDGIKGVNWLTLLGPRYIEQLGGMAALKQQLQLPDVSVQETDNGRLMVQAGVLPDVGAPEDGHPPAYVAVNRVLKSVRVPHPDQLHTCMDDAEGFTKANTLAWYARFDDAIPAASVPPQASAGGLRCEAGLPCPESGIWWTPAKDSSHQHFKKGDLMPDFPGSSYGSTIWYREPAPDAR</sequence>
<proteinExistence type="predicted"/>
<accession>A0ABV8ZW22</accession>
<name>A0ABV8ZW22_9NEIS</name>
<gene>
    <name evidence="1" type="ORF">ACFO0R_16295</name>
</gene>
<dbReference type="EMBL" id="JBHSEK010000011">
    <property type="protein sequence ID" value="MFC4491172.1"/>
    <property type="molecule type" value="Genomic_DNA"/>
</dbReference>
<dbReference type="Pfam" id="PF11876">
    <property type="entry name" value="TsiV"/>
    <property type="match status" value="1"/>
</dbReference>
<comment type="caution">
    <text evidence="1">The sequence shown here is derived from an EMBL/GenBank/DDBJ whole genome shotgun (WGS) entry which is preliminary data.</text>
</comment>
<evidence type="ECO:0000313" key="2">
    <source>
        <dbReference type="Proteomes" id="UP001595999"/>
    </source>
</evidence>
<dbReference type="Proteomes" id="UP001595999">
    <property type="component" value="Unassembled WGS sequence"/>
</dbReference>
<evidence type="ECO:0000313" key="1">
    <source>
        <dbReference type="EMBL" id="MFC4491172.1"/>
    </source>
</evidence>
<dbReference type="InterPro" id="IPR021815">
    <property type="entry name" value="TsiV"/>
</dbReference>
<reference evidence="2" key="1">
    <citation type="journal article" date="2019" name="Int. J. Syst. Evol. Microbiol.">
        <title>The Global Catalogue of Microorganisms (GCM) 10K type strain sequencing project: providing services to taxonomists for standard genome sequencing and annotation.</title>
        <authorList>
            <consortium name="The Broad Institute Genomics Platform"/>
            <consortium name="The Broad Institute Genome Sequencing Center for Infectious Disease"/>
            <person name="Wu L."/>
            <person name="Ma J."/>
        </authorList>
    </citation>
    <scope>NUCLEOTIDE SEQUENCE [LARGE SCALE GENOMIC DNA]</scope>
    <source>
        <strain evidence="2">CGMCC 4.7608</strain>
    </source>
</reference>
<dbReference type="RefSeq" id="WP_231461362.1">
    <property type="nucleotide sequence ID" value="NZ_JAJOHW010000030.1"/>
</dbReference>